<accession>A0A1M6NKZ0</accession>
<evidence type="ECO:0000313" key="3">
    <source>
        <dbReference type="Proteomes" id="UP000322917"/>
    </source>
</evidence>
<protein>
    <submittedName>
        <fullName evidence="2">Phage holin T7 family, holin superfamily II</fullName>
    </submittedName>
</protein>
<name>A0A1M6NKZ0_9FIRM</name>
<keyword evidence="1" id="KW-0472">Membrane</keyword>
<sequence>MDNQEIRNELVKLSPPAGVSVTSFMGVPLSDWVYIATIIYILVQCGCLLYKTIKNVNKKGDNQ</sequence>
<dbReference type="EMBL" id="FQZD01000055">
    <property type="protein sequence ID" value="SHJ96363.1"/>
    <property type="molecule type" value="Genomic_DNA"/>
</dbReference>
<evidence type="ECO:0000256" key="1">
    <source>
        <dbReference type="SAM" id="Phobius"/>
    </source>
</evidence>
<dbReference type="RefSeq" id="WP_149736323.1">
    <property type="nucleotide sequence ID" value="NZ_FQZD01000055.1"/>
</dbReference>
<gene>
    <name evidence="2" type="ORF">SAMN02745170_03793</name>
</gene>
<evidence type="ECO:0000313" key="2">
    <source>
        <dbReference type="EMBL" id="SHJ96363.1"/>
    </source>
</evidence>
<dbReference type="Proteomes" id="UP000322917">
    <property type="component" value="Unassembled WGS sequence"/>
</dbReference>
<dbReference type="InterPro" id="IPR019682">
    <property type="entry name" value="Phage_T7_Gp17.5_holin"/>
</dbReference>
<dbReference type="GO" id="GO:0044659">
    <property type="term" value="P:viral release from host cell by cytolysis"/>
    <property type="evidence" value="ECO:0007669"/>
    <property type="project" value="InterPro"/>
</dbReference>
<organism evidence="2 3">
    <name type="scientific">Propionispora hippei DSM 15287</name>
    <dbReference type="NCBI Taxonomy" id="1123003"/>
    <lineage>
        <taxon>Bacteria</taxon>
        <taxon>Bacillati</taxon>
        <taxon>Bacillota</taxon>
        <taxon>Negativicutes</taxon>
        <taxon>Selenomonadales</taxon>
        <taxon>Sporomusaceae</taxon>
        <taxon>Propionispora</taxon>
    </lineage>
</organism>
<dbReference type="OrthoDB" id="6970619at2"/>
<reference evidence="2 3" key="1">
    <citation type="submission" date="2016-11" db="EMBL/GenBank/DDBJ databases">
        <authorList>
            <person name="Varghese N."/>
            <person name="Submissions S."/>
        </authorList>
    </citation>
    <scope>NUCLEOTIDE SEQUENCE [LARGE SCALE GENOMIC DNA]</scope>
    <source>
        <strain evidence="2 3">DSM 15287</strain>
    </source>
</reference>
<feature type="transmembrane region" description="Helical" evidence="1">
    <location>
        <begin position="32"/>
        <end position="50"/>
    </location>
</feature>
<keyword evidence="1" id="KW-1133">Transmembrane helix</keyword>
<dbReference type="AlphaFoldDB" id="A0A1M6NKZ0"/>
<keyword evidence="3" id="KW-1185">Reference proteome</keyword>
<proteinExistence type="predicted"/>
<keyword evidence="1" id="KW-0812">Transmembrane</keyword>
<dbReference type="Pfam" id="PF10746">
    <property type="entry name" value="Phage_holin_2_2"/>
    <property type="match status" value="1"/>
</dbReference>